<organism evidence="1 2">
    <name type="scientific">Ovis ammon polii x Ovis aries</name>
    <dbReference type="NCBI Taxonomy" id="2918886"/>
    <lineage>
        <taxon>Eukaryota</taxon>
        <taxon>Metazoa</taxon>
        <taxon>Chordata</taxon>
        <taxon>Craniata</taxon>
        <taxon>Vertebrata</taxon>
        <taxon>Euteleostomi</taxon>
        <taxon>Mammalia</taxon>
        <taxon>Eutheria</taxon>
        <taxon>Laurasiatheria</taxon>
        <taxon>Artiodactyla</taxon>
        <taxon>Ruminantia</taxon>
        <taxon>Pecora</taxon>
        <taxon>Bovidae</taxon>
        <taxon>Caprinae</taxon>
        <taxon>Ovis</taxon>
    </lineage>
</organism>
<evidence type="ECO:0000313" key="2">
    <source>
        <dbReference type="Proteomes" id="UP001057279"/>
    </source>
</evidence>
<sequence>MGRWYCRLPLLLLFLVPGSSRASESNFELPDNAKQCFHGDIMQGTKGTLQFQEALKSVIDHQTHFRLREAQGRSSAEDLNTRVAYWLVREALILLAVSIAQVLLLKSFFSDKRTRTTCVES</sequence>
<comment type="caution">
    <text evidence="1">The sequence shown here is derived from an EMBL/GenBank/DDBJ whole genome shotgun (WGS) entry which is preliminary data.</text>
</comment>
<gene>
    <name evidence="1" type="ORF">MJG53_004074</name>
</gene>
<proteinExistence type="predicted"/>
<evidence type="ECO:0000313" key="1">
    <source>
        <dbReference type="EMBL" id="KAI4586287.1"/>
    </source>
</evidence>
<dbReference type="EMBL" id="CM043028">
    <property type="protein sequence ID" value="KAI4586287.1"/>
    <property type="molecule type" value="Genomic_DNA"/>
</dbReference>
<reference evidence="1" key="1">
    <citation type="submission" date="2022-03" db="EMBL/GenBank/DDBJ databases">
        <title>Genomic analyses of argali, domestic sheep and their hybrids provide insights into chromosomal evolution, heterosis and genetic basis of agronomic traits.</title>
        <authorList>
            <person name="Li M."/>
        </authorList>
    </citation>
    <scope>NUCLEOTIDE SEQUENCE</scope>
    <source>
        <strain evidence="1">F1 hybrid</strain>
    </source>
</reference>
<accession>A0ACB9V951</accession>
<dbReference type="Proteomes" id="UP001057279">
    <property type="component" value="Linkage Group LG03"/>
</dbReference>
<protein>
    <submittedName>
        <fullName evidence="1">Uncharacterized protein</fullName>
    </submittedName>
</protein>
<name>A0ACB9V951_9CETA</name>
<keyword evidence="2" id="KW-1185">Reference proteome</keyword>